<dbReference type="PANTHER" id="PTHR10828">
    <property type="entry name" value="M-PHASE INDUCER PHOSPHATASE DUAL SPECIFICITY PHOSPHATASE CDC25"/>
    <property type="match status" value="1"/>
</dbReference>
<dbReference type="PROSITE" id="PS50206">
    <property type="entry name" value="RHODANESE_3"/>
    <property type="match status" value="1"/>
</dbReference>
<dbReference type="InterPro" id="IPR001763">
    <property type="entry name" value="Rhodanese-like_dom"/>
</dbReference>
<dbReference type="OrthoDB" id="8300214at2759"/>
<dbReference type="InterPro" id="IPR036873">
    <property type="entry name" value="Rhodanese-like_dom_sf"/>
</dbReference>
<dbReference type="SUPFAM" id="SSF52821">
    <property type="entry name" value="Rhodanese/Cell cycle control phosphatase"/>
    <property type="match status" value="1"/>
</dbReference>
<keyword evidence="2" id="KW-1185">Reference proteome</keyword>
<dbReference type="Gene3D" id="3.40.250.10">
    <property type="entry name" value="Rhodanese-like domain"/>
    <property type="match status" value="1"/>
</dbReference>
<evidence type="ECO:0000313" key="2">
    <source>
        <dbReference type="Proteomes" id="UP000504637"/>
    </source>
</evidence>
<dbReference type="GO" id="GO:0005634">
    <property type="term" value="C:nucleus"/>
    <property type="evidence" value="ECO:0007669"/>
    <property type="project" value="TreeGrafter"/>
</dbReference>
<organism evidence="3">
    <name type="scientific">Dissoconium aciculare CBS 342.82</name>
    <dbReference type="NCBI Taxonomy" id="1314786"/>
    <lineage>
        <taxon>Eukaryota</taxon>
        <taxon>Fungi</taxon>
        <taxon>Dikarya</taxon>
        <taxon>Ascomycota</taxon>
        <taxon>Pezizomycotina</taxon>
        <taxon>Dothideomycetes</taxon>
        <taxon>Dothideomycetidae</taxon>
        <taxon>Mycosphaerellales</taxon>
        <taxon>Dissoconiaceae</taxon>
        <taxon>Dissoconium</taxon>
    </lineage>
</organism>
<feature type="domain" description="Rhodanese" evidence="1">
    <location>
        <begin position="44"/>
        <end position="144"/>
    </location>
</feature>
<dbReference type="GeneID" id="54362591"/>
<dbReference type="GO" id="GO:0005737">
    <property type="term" value="C:cytoplasm"/>
    <property type="evidence" value="ECO:0007669"/>
    <property type="project" value="TreeGrafter"/>
</dbReference>
<sequence length="154" mass="17066">MAAQATSSADSAEQPWYAAYPQAQSKPHSIARSQVLELLKQGTEGHKAVLVDLRRTDFEGGTIQGSINLPAQSIYPTIPSLYTIFRAAGVQRVIWYCGSSRGRGNRAAAWFADYLEERSDKTMQSLVLEGGIKGWVGEKGEYLQYVQGYDESKW</sequence>
<dbReference type="RefSeq" id="XP_033459686.1">
    <property type="nucleotide sequence ID" value="XM_033604791.1"/>
</dbReference>
<reference evidence="3" key="1">
    <citation type="submission" date="2020-01" db="EMBL/GenBank/DDBJ databases">
        <authorList>
            <consortium name="DOE Joint Genome Institute"/>
            <person name="Haridas S."/>
            <person name="Albert R."/>
            <person name="Binder M."/>
            <person name="Bloem J."/>
            <person name="Labutti K."/>
            <person name="Salamov A."/>
            <person name="Andreopoulos B."/>
            <person name="Baker S.E."/>
            <person name="Barry K."/>
            <person name="Bills G."/>
            <person name="Bluhm B.H."/>
            <person name="Cannon C."/>
            <person name="Castanera R."/>
            <person name="Culley D.E."/>
            <person name="Daum C."/>
            <person name="Ezra D."/>
            <person name="Gonzalez J.B."/>
            <person name="Henrissat B."/>
            <person name="Kuo A."/>
            <person name="Liang C."/>
            <person name="Lipzen A."/>
            <person name="Lutzoni F."/>
            <person name="Magnuson J."/>
            <person name="Mondo S."/>
            <person name="Nolan M."/>
            <person name="Ohm R."/>
            <person name="Pangilinan J."/>
            <person name="Park H.-J."/>
            <person name="Ramirez L."/>
            <person name="Alfaro M."/>
            <person name="Sun H."/>
            <person name="Tritt A."/>
            <person name="Yoshinaga Y."/>
            <person name="Zwiers L.-H."/>
            <person name="Turgeon B.G."/>
            <person name="Goodwin S.B."/>
            <person name="Spatafora J.W."/>
            <person name="Crous P.W."/>
            <person name="Grigoriev I.V."/>
        </authorList>
    </citation>
    <scope>NUCLEOTIDE SEQUENCE</scope>
    <source>
        <strain evidence="3">CBS 342.82</strain>
    </source>
</reference>
<dbReference type="PANTHER" id="PTHR10828:SF50">
    <property type="entry name" value="REDUCTASE (ARC2), PUTATIVE (AFU_ORTHOLOGUE AFUA_6G13400)-RELATED"/>
    <property type="match status" value="1"/>
</dbReference>
<evidence type="ECO:0000259" key="1">
    <source>
        <dbReference type="PROSITE" id="PS50206"/>
    </source>
</evidence>
<dbReference type="GO" id="GO:0004725">
    <property type="term" value="F:protein tyrosine phosphatase activity"/>
    <property type="evidence" value="ECO:0007669"/>
    <property type="project" value="TreeGrafter"/>
</dbReference>
<gene>
    <name evidence="3" type="ORF">K489DRAFT_380024</name>
</gene>
<reference evidence="3" key="3">
    <citation type="submission" date="2025-08" db="UniProtKB">
        <authorList>
            <consortium name="RefSeq"/>
        </authorList>
    </citation>
    <scope>IDENTIFICATION</scope>
    <source>
        <strain evidence="3">CBS 342.82</strain>
    </source>
</reference>
<dbReference type="Pfam" id="PF00581">
    <property type="entry name" value="Rhodanese"/>
    <property type="match status" value="1"/>
</dbReference>
<dbReference type="CDD" id="cd01443">
    <property type="entry name" value="Cdc25_Acr2p"/>
    <property type="match status" value="1"/>
</dbReference>
<proteinExistence type="predicted"/>
<name>A0A6J3M3Q9_9PEZI</name>
<dbReference type="Proteomes" id="UP000504637">
    <property type="component" value="Unplaced"/>
</dbReference>
<accession>A0A6J3M3Q9</accession>
<dbReference type="AlphaFoldDB" id="A0A6J3M3Q9"/>
<evidence type="ECO:0000313" key="3">
    <source>
        <dbReference type="RefSeq" id="XP_033459686.1"/>
    </source>
</evidence>
<dbReference type="SMART" id="SM00450">
    <property type="entry name" value="RHOD"/>
    <property type="match status" value="1"/>
</dbReference>
<reference evidence="3" key="2">
    <citation type="submission" date="2020-04" db="EMBL/GenBank/DDBJ databases">
        <authorList>
            <consortium name="NCBI Genome Project"/>
        </authorList>
    </citation>
    <scope>NUCLEOTIDE SEQUENCE</scope>
    <source>
        <strain evidence="3">CBS 342.82</strain>
    </source>
</reference>
<protein>
    <submittedName>
        <fullName evidence="3">Arsenate reductase</fullName>
    </submittedName>
</protein>